<dbReference type="SUPFAM" id="SSF160214">
    <property type="entry name" value="FlaG-like"/>
    <property type="match status" value="1"/>
</dbReference>
<keyword evidence="2" id="KW-0966">Cell projection</keyword>
<evidence type="ECO:0000256" key="1">
    <source>
        <dbReference type="SAM" id="MobiDB-lite"/>
    </source>
</evidence>
<evidence type="ECO:0000313" key="3">
    <source>
        <dbReference type="Proteomes" id="UP000632828"/>
    </source>
</evidence>
<evidence type="ECO:0000313" key="2">
    <source>
        <dbReference type="EMBL" id="MBD1401267.1"/>
    </source>
</evidence>
<sequence length="118" mass="12944">MNAESLVSTSTQGAGQSSLSKGADLINEARKQKQDAPQDSGNKQQKVQPEELLQQINALTEDGIYSVRFENDKPSGSMVVKIVDRQTDEVIRQIPAEEVMNLTTRMNDLRGNLVNAEG</sequence>
<dbReference type="AlphaFoldDB" id="A0A8J6ULJ5"/>
<proteinExistence type="predicted"/>
<feature type="compositionally biased region" description="Polar residues" evidence="1">
    <location>
        <begin position="1"/>
        <end position="20"/>
    </location>
</feature>
<feature type="region of interest" description="Disordered" evidence="1">
    <location>
        <begin position="1"/>
        <end position="50"/>
    </location>
</feature>
<dbReference type="EMBL" id="JACWUN010000013">
    <property type="protein sequence ID" value="MBD1401267.1"/>
    <property type="molecule type" value="Genomic_DNA"/>
</dbReference>
<feature type="compositionally biased region" description="Polar residues" evidence="1">
    <location>
        <begin position="37"/>
        <end position="47"/>
    </location>
</feature>
<dbReference type="Proteomes" id="UP000632828">
    <property type="component" value="Unassembled WGS sequence"/>
</dbReference>
<dbReference type="Gene3D" id="3.30.160.170">
    <property type="entry name" value="FlaG-like"/>
    <property type="match status" value="1"/>
</dbReference>
<gene>
    <name evidence="2" type="ORF">ICT70_11325</name>
</gene>
<dbReference type="InterPro" id="IPR035924">
    <property type="entry name" value="FlaG-like_sf"/>
</dbReference>
<name>A0A8J6ULJ5_9BACT</name>
<keyword evidence="3" id="KW-1185">Reference proteome</keyword>
<feature type="compositionally biased region" description="Basic and acidic residues" evidence="1">
    <location>
        <begin position="27"/>
        <end position="36"/>
    </location>
</feature>
<comment type="caution">
    <text evidence="2">The sequence shown here is derived from an EMBL/GenBank/DDBJ whole genome shotgun (WGS) entry which is preliminary data.</text>
</comment>
<dbReference type="RefSeq" id="WP_191156688.1">
    <property type="nucleotide sequence ID" value="NZ_JACWUN010000013.1"/>
</dbReference>
<dbReference type="PANTHER" id="PTHR37166">
    <property type="entry name" value="PROTEIN FLAG"/>
    <property type="match status" value="1"/>
</dbReference>
<dbReference type="Pfam" id="PF03646">
    <property type="entry name" value="FlaG"/>
    <property type="match status" value="1"/>
</dbReference>
<organism evidence="2 3">
    <name type="scientific">Pelovirga terrestris</name>
    <dbReference type="NCBI Taxonomy" id="2771352"/>
    <lineage>
        <taxon>Bacteria</taxon>
        <taxon>Pseudomonadati</taxon>
        <taxon>Thermodesulfobacteriota</taxon>
        <taxon>Desulfuromonadia</taxon>
        <taxon>Geobacterales</taxon>
        <taxon>Geobacteraceae</taxon>
        <taxon>Pelovirga</taxon>
    </lineage>
</organism>
<keyword evidence="2" id="KW-0969">Cilium</keyword>
<reference evidence="2" key="1">
    <citation type="submission" date="2020-09" db="EMBL/GenBank/DDBJ databases">
        <title>Pelobacter alkaliphilus sp. nov., a novel anaerobic arsenate-reducing bacterium from terrestrial mud volcano.</title>
        <authorList>
            <person name="Khomyakova M.A."/>
            <person name="Merkel A.Y."/>
            <person name="Slobodkin A.I."/>
        </authorList>
    </citation>
    <scope>NUCLEOTIDE SEQUENCE</scope>
    <source>
        <strain evidence="2">M08fum</strain>
    </source>
</reference>
<dbReference type="InterPro" id="IPR005186">
    <property type="entry name" value="FlaG"/>
</dbReference>
<accession>A0A8J6ULJ5</accession>
<keyword evidence="2" id="KW-0282">Flagellum</keyword>
<dbReference type="PANTHER" id="PTHR37166:SF1">
    <property type="entry name" value="PROTEIN FLAG"/>
    <property type="match status" value="1"/>
</dbReference>
<protein>
    <submittedName>
        <fullName evidence="2">Flagellar protein FlaG</fullName>
    </submittedName>
</protein>